<dbReference type="GO" id="GO:0009052">
    <property type="term" value="P:pentose-phosphate shunt, non-oxidative branch"/>
    <property type="evidence" value="ECO:0007669"/>
    <property type="project" value="UniProtKB-UniRule"/>
</dbReference>
<dbReference type="NCBIfam" id="NF001924">
    <property type="entry name" value="PRK00702.1"/>
    <property type="match status" value="1"/>
</dbReference>
<evidence type="ECO:0000256" key="1">
    <source>
        <dbReference type="ARBA" id="ARBA00001713"/>
    </source>
</evidence>
<sequence length="220" mass="23540">MDAKQLKQQAAQAALEFIEPNTIVGVGTGSTVNYFIDALATMKDDIAGAVSSSEASTQRLQEHGIEVIELNHTADIPVYVDGADEITAHLQMIKGGGGALTREKVIAAVAKRFVCIADESKLVDVLGRFPLPVEVLPMARSYVAREIVKLGGDPVWREGFVTDNGNLILDIHNLTILEPMKLEQQLNNIVGVVTNGLFAQRGADIALIASASGVDQRHAD</sequence>
<dbReference type="RefSeq" id="WP_008487148.1">
    <property type="nucleotide sequence ID" value="NZ_AMRG01000001.1"/>
</dbReference>
<dbReference type="InterPro" id="IPR037171">
    <property type="entry name" value="NagB/RpiA_transferase-like"/>
</dbReference>
<dbReference type="EC" id="5.3.1.6" evidence="3"/>
<dbReference type="PANTHER" id="PTHR11934:SF0">
    <property type="entry name" value="RIBOSE-5-PHOSPHATE ISOMERASE"/>
    <property type="match status" value="1"/>
</dbReference>
<dbReference type="Pfam" id="PF06026">
    <property type="entry name" value="Rib_5-P_isom_A"/>
    <property type="match status" value="1"/>
</dbReference>
<dbReference type="HAMAP" id="MF_00170">
    <property type="entry name" value="Rib_5P_isom_A"/>
    <property type="match status" value="1"/>
</dbReference>
<comment type="catalytic activity">
    <reaction evidence="1 3">
        <text>aldehydo-D-ribose 5-phosphate = D-ribulose 5-phosphate</text>
        <dbReference type="Rhea" id="RHEA:14657"/>
        <dbReference type="ChEBI" id="CHEBI:58121"/>
        <dbReference type="ChEBI" id="CHEBI:58273"/>
        <dbReference type="EC" id="5.3.1.6"/>
    </reaction>
</comment>
<reference evidence="4 5" key="1">
    <citation type="journal article" date="2012" name="J. Bacteriol.">
        <title>Genome Sequence of Idiomarina xiamenensis Type Strain 10-D-4.</title>
        <authorList>
            <person name="Lai Q."/>
            <person name="Wang L."/>
            <person name="Wang W."/>
            <person name="Shao Z."/>
        </authorList>
    </citation>
    <scope>NUCLEOTIDE SEQUENCE [LARGE SCALE GENOMIC DNA]</scope>
    <source>
        <strain evidence="4 5">10-D-4</strain>
    </source>
</reference>
<organism evidence="4 5">
    <name type="scientific">Idiomarina xiamenensis 10-D-4</name>
    <dbReference type="NCBI Taxonomy" id="740709"/>
    <lineage>
        <taxon>Bacteria</taxon>
        <taxon>Pseudomonadati</taxon>
        <taxon>Pseudomonadota</taxon>
        <taxon>Gammaproteobacteria</taxon>
        <taxon>Alteromonadales</taxon>
        <taxon>Idiomarinaceae</taxon>
        <taxon>Idiomarina</taxon>
    </lineage>
</organism>
<dbReference type="GO" id="GO:0004751">
    <property type="term" value="F:ribose-5-phosphate isomerase activity"/>
    <property type="evidence" value="ECO:0007669"/>
    <property type="project" value="UniProtKB-UniRule"/>
</dbReference>
<dbReference type="PANTHER" id="PTHR11934">
    <property type="entry name" value="RIBOSE-5-PHOSPHATE ISOMERASE"/>
    <property type="match status" value="1"/>
</dbReference>
<dbReference type="OrthoDB" id="5870696at2"/>
<gene>
    <name evidence="3" type="primary">rpiA</name>
    <name evidence="4" type="ORF">A10D4_01015</name>
</gene>
<dbReference type="FunFam" id="3.40.50.1360:FF:000001">
    <property type="entry name" value="Ribose-5-phosphate isomerase A"/>
    <property type="match status" value="1"/>
</dbReference>
<dbReference type="Proteomes" id="UP000014115">
    <property type="component" value="Unassembled WGS sequence"/>
</dbReference>
<keyword evidence="5" id="KW-1185">Reference proteome</keyword>
<accession>K2JW73</accession>
<feature type="binding site" evidence="3">
    <location>
        <position position="121"/>
    </location>
    <ligand>
        <name>substrate</name>
    </ligand>
</feature>
<feature type="binding site" evidence="3">
    <location>
        <begin position="94"/>
        <end position="97"/>
    </location>
    <ligand>
        <name>substrate</name>
    </ligand>
</feature>
<dbReference type="PATRIC" id="fig|740709.3.peg.203"/>
<dbReference type="SUPFAM" id="SSF75445">
    <property type="entry name" value="D-ribose-5-phosphate isomerase (RpiA), lid domain"/>
    <property type="match status" value="1"/>
</dbReference>
<evidence type="ECO:0000256" key="2">
    <source>
        <dbReference type="ARBA" id="ARBA00023235"/>
    </source>
</evidence>
<dbReference type="eggNOG" id="COG0120">
    <property type="taxonomic scope" value="Bacteria"/>
</dbReference>
<comment type="function">
    <text evidence="3">Catalyzes the reversible conversion of ribose-5-phosphate to ribulose 5-phosphate.</text>
</comment>
<dbReference type="STRING" id="740709.A10D4_01015"/>
<dbReference type="NCBIfam" id="TIGR00021">
    <property type="entry name" value="rpiA"/>
    <property type="match status" value="1"/>
</dbReference>
<dbReference type="InterPro" id="IPR020672">
    <property type="entry name" value="Ribose5P_isomerase_typA_subgr"/>
</dbReference>
<dbReference type="AlphaFoldDB" id="K2JW73"/>
<dbReference type="FunFam" id="3.30.70.260:FF:000004">
    <property type="entry name" value="Ribose-5-phosphate isomerase A"/>
    <property type="match status" value="1"/>
</dbReference>
<dbReference type="Gene3D" id="3.30.70.260">
    <property type="match status" value="1"/>
</dbReference>
<comment type="subunit">
    <text evidence="3">Homodimer.</text>
</comment>
<evidence type="ECO:0000313" key="4">
    <source>
        <dbReference type="EMBL" id="EKE87631.1"/>
    </source>
</evidence>
<feature type="active site" description="Proton acceptor" evidence="3">
    <location>
        <position position="103"/>
    </location>
</feature>
<evidence type="ECO:0000256" key="3">
    <source>
        <dbReference type="HAMAP-Rule" id="MF_00170"/>
    </source>
</evidence>
<feature type="binding site" evidence="3">
    <location>
        <begin position="81"/>
        <end position="84"/>
    </location>
    <ligand>
        <name>substrate</name>
    </ligand>
</feature>
<comment type="similarity">
    <text evidence="3">Belongs to the ribose 5-phosphate isomerase family.</text>
</comment>
<name>K2JW73_9GAMM</name>
<evidence type="ECO:0000313" key="5">
    <source>
        <dbReference type="Proteomes" id="UP000014115"/>
    </source>
</evidence>
<comment type="pathway">
    <text evidence="3">Carbohydrate degradation; pentose phosphate pathway; D-ribose 5-phosphate from D-ribulose 5-phosphate (non-oxidative stage): step 1/1.</text>
</comment>
<dbReference type="EMBL" id="AMRG01000001">
    <property type="protein sequence ID" value="EKE87631.1"/>
    <property type="molecule type" value="Genomic_DNA"/>
</dbReference>
<feature type="binding site" evidence="3">
    <location>
        <begin position="28"/>
        <end position="31"/>
    </location>
    <ligand>
        <name>substrate</name>
    </ligand>
</feature>
<dbReference type="Gene3D" id="3.40.50.1360">
    <property type="match status" value="1"/>
</dbReference>
<proteinExistence type="inferred from homology"/>
<keyword evidence="2 3" id="KW-0413">Isomerase</keyword>
<dbReference type="GO" id="GO:0006014">
    <property type="term" value="P:D-ribose metabolic process"/>
    <property type="evidence" value="ECO:0007669"/>
    <property type="project" value="TreeGrafter"/>
</dbReference>
<dbReference type="UniPathway" id="UPA00115">
    <property type="reaction ID" value="UER00412"/>
</dbReference>
<protein>
    <recommendedName>
        <fullName evidence="3">Ribose-5-phosphate isomerase A</fullName>
        <ecNumber evidence="3">5.3.1.6</ecNumber>
    </recommendedName>
    <alternativeName>
        <fullName evidence="3">Phosphoriboisomerase A</fullName>
        <shortName evidence="3">PRI</shortName>
    </alternativeName>
</protein>
<dbReference type="SUPFAM" id="SSF100950">
    <property type="entry name" value="NagB/RpiA/CoA transferase-like"/>
    <property type="match status" value="1"/>
</dbReference>
<dbReference type="GO" id="GO:0005829">
    <property type="term" value="C:cytosol"/>
    <property type="evidence" value="ECO:0007669"/>
    <property type="project" value="TreeGrafter"/>
</dbReference>
<dbReference type="InterPro" id="IPR004788">
    <property type="entry name" value="Ribose5P_isomerase_type_A"/>
</dbReference>
<comment type="caution">
    <text evidence="4">The sequence shown here is derived from an EMBL/GenBank/DDBJ whole genome shotgun (WGS) entry which is preliminary data.</text>
</comment>
<dbReference type="CDD" id="cd01398">
    <property type="entry name" value="RPI_A"/>
    <property type="match status" value="1"/>
</dbReference>